<sequence length="90" mass="10464">MQALRSSLAYFQIFKEQTCKTPWMSASDVQIPSGVQTPHSQIPANEDDMQIPPGNDELERSIPEEAQPWMRGERLRDKRRYKEARTVVIF</sequence>
<name>W9QBH1_9ROSA</name>
<feature type="compositionally biased region" description="Polar residues" evidence="1">
    <location>
        <begin position="30"/>
        <end position="43"/>
    </location>
</feature>
<gene>
    <name evidence="2" type="ORF">L484_002747</name>
</gene>
<dbReference type="EMBL" id="KE343297">
    <property type="protein sequence ID" value="EXB22632.1"/>
    <property type="molecule type" value="Genomic_DNA"/>
</dbReference>
<evidence type="ECO:0000313" key="3">
    <source>
        <dbReference type="Proteomes" id="UP000030645"/>
    </source>
</evidence>
<evidence type="ECO:0000313" key="2">
    <source>
        <dbReference type="EMBL" id="EXB22632.1"/>
    </source>
</evidence>
<accession>W9QBH1</accession>
<evidence type="ECO:0000256" key="1">
    <source>
        <dbReference type="SAM" id="MobiDB-lite"/>
    </source>
</evidence>
<organism evidence="2 3">
    <name type="scientific">Morus notabilis</name>
    <dbReference type="NCBI Taxonomy" id="981085"/>
    <lineage>
        <taxon>Eukaryota</taxon>
        <taxon>Viridiplantae</taxon>
        <taxon>Streptophyta</taxon>
        <taxon>Embryophyta</taxon>
        <taxon>Tracheophyta</taxon>
        <taxon>Spermatophyta</taxon>
        <taxon>Magnoliopsida</taxon>
        <taxon>eudicotyledons</taxon>
        <taxon>Gunneridae</taxon>
        <taxon>Pentapetalae</taxon>
        <taxon>rosids</taxon>
        <taxon>fabids</taxon>
        <taxon>Rosales</taxon>
        <taxon>Moraceae</taxon>
        <taxon>Moreae</taxon>
        <taxon>Morus</taxon>
    </lineage>
</organism>
<reference evidence="3" key="1">
    <citation type="submission" date="2013-01" db="EMBL/GenBank/DDBJ databases">
        <title>Draft Genome Sequence of a Mulberry Tree, Morus notabilis C.K. Schneid.</title>
        <authorList>
            <person name="He N."/>
            <person name="Zhao S."/>
        </authorList>
    </citation>
    <scope>NUCLEOTIDE SEQUENCE</scope>
</reference>
<proteinExistence type="predicted"/>
<dbReference type="AlphaFoldDB" id="W9QBH1"/>
<feature type="region of interest" description="Disordered" evidence="1">
    <location>
        <begin position="30"/>
        <end position="64"/>
    </location>
</feature>
<dbReference type="Proteomes" id="UP000030645">
    <property type="component" value="Unassembled WGS sequence"/>
</dbReference>
<keyword evidence="3" id="KW-1185">Reference proteome</keyword>
<protein>
    <submittedName>
        <fullName evidence="2">Uncharacterized protein</fullName>
    </submittedName>
</protein>